<dbReference type="SUPFAM" id="SSF55785">
    <property type="entry name" value="PYP-like sensor domain (PAS domain)"/>
    <property type="match status" value="1"/>
</dbReference>
<evidence type="ECO:0000313" key="8">
    <source>
        <dbReference type="EMBL" id="SFA95454.1"/>
    </source>
</evidence>
<dbReference type="AlphaFoldDB" id="A0A1I0X3N9"/>
<gene>
    <name evidence="8" type="ORF">SAMN04488528_100739</name>
</gene>
<dbReference type="Pfam" id="PF00989">
    <property type="entry name" value="PAS"/>
    <property type="match status" value="1"/>
</dbReference>
<dbReference type="Gene3D" id="1.10.10.60">
    <property type="entry name" value="Homeodomain-like"/>
    <property type="match status" value="1"/>
</dbReference>
<dbReference type="Pfam" id="PF02954">
    <property type="entry name" value="HTH_8"/>
    <property type="match status" value="1"/>
</dbReference>
<dbReference type="InterPro" id="IPR002078">
    <property type="entry name" value="Sigma_54_int"/>
</dbReference>
<protein>
    <submittedName>
        <fullName evidence="8">Transcriptional regulator containing PAS, AAA-type ATPase, and DNA-binding Fis domains</fullName>
    </submittedName>
</protein>
<dbReference type="InterPro" id="IPR009057">
    <property type="entry name" value="Homeodomain-like_sf"/>
</dbReference>
<sequence>MDARQKQLCIGEGFHNIDYRILKSIVDCIYEAVCVIDENGIVIVWNKGAEKLYNIAYKDIIGENIEDIFPDAIVNNVRKTGVSVENKYHSPRENSYILANSMPLYIEKVFKGAVSTDRDFAELIKLYFELENANSKLIFLENEVKKISGVFGNIIGKSPNIVKKIDMARQIAPTHASVMITGESGTGKEVFARGIHELSGRKGLFVPVNCSAIPSELFESEFFGYCAGAFTGANKKGKMGIFELADEGTIFLDEIGDMPLHMQAKLLRVLQEREIVRLGGEKNIKLDLRVLAATNKCLQEMVRESKFREDLYYRLNVVEINLPSLRERKEDIPIFIDYFIKEFSTRNSKKIIGTQRDVLNILNEYKWPGNIRELMNVIEHIIVTNKNGMIQKNSIPEYILSQAKKSESFKEYPLDLTKAIKKLETENIKKALKISKNNKSKAAKLLNIPRGTLYHKIDEYKIKCPK</sequence>
<dbReference type="InterPro" id="IPR025662">
    <property type="entry name" value="Sigma_54_int_dom_ATP-bd_1"/>
</dbReference>
<evidence type="ECO:0000256" key="1">
    <source>
        <dbReference type="ARBA" id="ARBA00022741"/>
    </source>
</evidence>
<evidence type="ECO:0000256" key="2">
    <source>
        <dbReference type="ARBA" id="ARBA00022840"/>
    </source>
</evidence>
<dbReference type="InterPro" id="IPR027417">
    <property type="entry name" value="P-loop_NTPase"/>
</dbReference>
<dbReference type="PROSITE" id="PS00675">
    <property type="entry name" value="SIGMA54_INTERACT_1"/>
    <property type="match status" value="1"/>
</dbReference>
<dbReference type="STRING" id="84698.SAMN04488528_100739"/>
<evidence type="ECO:0000259" key="7">
    <source>
        <dbReference type="PROSITE" id="PS50112"/>
    </source>
</evidence>
<dbReference type="Gene3D" id="1.10.8.60">
    <property type="match status" value="1"/>
</dbReference>
<proteinExistence type="predicted"/>
<organism evidence="8 9">
    <name type="scientific">Clostridium frigidicarnis</name>
    <dbReference type="NCBI Taxonomy" id="84698"/>
    <lineage>
        <taxon>Bacteria</taxon>
        <taxon>Bacillati</taxon>
        <taxon>Bacillota</taxon>
        <taxon>Clostridia</taxon>
        <taxon>Eubacteriales</taxon>
        <taxon>Clostridiaceae</taxon>
        <taxon>Clostridium</taxon>
    </lineage>
</organism>
<dbReference type="PROSITE" id="PS50045">
    <property type="entry name" value="SIGMA54_INTERACT_4"/>
    <property type="match status" value="1"/>
</dbReference>
<dbReference type="InterPro" id="IPR058031">
    <property type="entry name" value="AAA_lid_NorR"/>
</dbReference>
<evidence type="ECO:0000256" key="3">
    <source>
        <dbReference type="ARBA" id="ARBA00023015"/>
    </source>
</evidence>
<dbReference type="SMART" id="SM00091">
    <property type="entry name" value="PAS"/>
    <property type="match status" value="1"/>
</dbReference>
<dbReference type="PANTHER" id="PTHR32071:SF57">
    <property type="entry name" value="C4-DICARBOXYLATE TRANSPORT TRANSCRIPTIONAL REGULATORY PROTEIN DCTD"/>
    <property type="match status" value="1"/>
</dbReference>
<evidence type="ECO:0000256" key="4">
    <source>
        <dbReference type="ARBA" id="ARBA00023125"/>
    </source>
</evidence>
<dbReference type="CDD" id="cd00130">
    <property type="entry name" value="PAS"/>
    <property type="match status" value="1"/>
</dbReference>
<keyword evidence="2" id="KW-0067">ATP-binding</keyword>
<evidence type="ECO:0000259" key="6">
    <source>
        <dbReference type="PROSITE" id="PS50045"/>
    </source>
</evidence>
<dbReference type="InterPro" id="IPR035965">
    <property type="entry name" value="PAS-like_dom_sf"/>
</dbReference>
<dbReference type="PROSITE" id="PS00676">
    <property type="entry name" value="SIGMA54_INTERACT_2"/>
    <property type="match status" value="1"/>
</dbReference>
<dbReference type="Pfam" id="PF25601">
    <property type="entry name" value="AAA_lid_14"/>
    <property type="match status" value="1"/>
</dbReference>
<dbReference type="SUPFAM" id="SSF46689">
    <property type="entry name" value="Homeodomain-like"/>
    <property type="match status" value="1"/>
</dbReference>
<dbReference type="InterPro" id="IPR002197">
    <property type="entry name" value="HTH_Fis"/>
</dbReference>
<keyword evidence="1" id="KW-0547">Nucleotide-binding</keyword>
<name>A0A1I0X3N9_9CLOT</name>
<keyword evidence="3" id="KW-0805">Transcription regulation</keyword>
<dbReference type="Gene3D" id="3.40.50.300">
    <property type="entry name" value="P-loop containing nucleotide triphosphate hydrolases"/>
    <property type="match status" value="1"/>
</dbReference>
<feature type="domain" description="PAS" evidence="7">
    <location>
        <begin position="18"/>
        <end position="71"/>
    </location>
</feature>
<dbReference type="CDD" id="cd00009">
    <property type="entry name" value="AAA"/>
    <property type="match status" value="1"/>
</dbReference>
<dbReference type="FunFam" id="3.40.50.300:FF:000006">
    <property type="entry name" value="DNA-binding transcriptional regulator NtrC"/>
    <property type="match status" value="1"/>
</dbReference>
<dbReference type="PROSITE" id="PS50112">
    <property type="entry name" value="PAS"/>
    <property type="match status" value="1"/>
</dbReference>
<accession>A0A1I0X3N9</accession>
<dbReference type="PRINTS" id="PR01590">
    <property type="entry name" value="HTHFIS"/>
</dbReference>
<keyword evidence="4 8" id="KW-0238">DNA-binding</keyword>
<dbReference type="SUPFAM" id="SSF52540">
    <property type="entry name" value="P-loop containing nucleoside triphosphate hydrolases"/>
    <property type="match status" value="1"/>
</dbReference>
<keyword evidence="5" id="KW-0804">Transcription</keyword>
<dbReference type="GO" id="GO:0005524">
    <property type="term" value="F:ATP binding"/>
    <property type="evidence" value="ECO:0007669"/>
    <property type="project" value="UniProtKB-KW"/>
</dbReference>
<dbReference type="InterPro" id="IPR000014">
    <property type="entry name" value="PAS"/>
</dbReference>
<dbReference type="Gene3D" id="3.30.450.20">
    <property type="entry name" value="PAS domain"/>
    <property type="match status" value="1"/>
</dbReference>
<reference evidence="8 9" key="1">
    <citation type="submission" date="2016-10" db="EMBL/GenBank/DDBJ databases">
        <authorList>
            <person name="de Groot N.N."/>
        </authorList>
    </citation>
    <scope>NUCLEOTIDE SEQUENCE [LARGE SCALE GENOMIC DNA]</scope>
    <source>
        <strain evidence="8 9">DSM 12271</strain>
    </source>
</reference>
<feature type="domain" description="Sigma-54 factor interaction" evidence="6">
    <location>
        <begin position="154"/>
        <end position="383"/>
    </location>
</feature>
<dbReference type="Proteomes" id="UP000198619">
    <property type="component" value="Unassembled WGS sequence"/>
</dbReference>
<dbReference type="InterPro" id="IPR025944">
    <property type="entry name" value="Sigma_54_int_dom_CS"/>
</dbReference>
<dbReference type="PROSITE" id="PS00688">
    <property type="entry name" value="SIGMA54_INTERACT_3"/>
    <property type="match status" value="1"/>
</dbReference>
<evidence type="ECO:0000256" key="5">
    <source>
        <dbReference type="ARBA" id="ARBA00023163"/>
    </source>
</evidence>
<dbReference type="InterPro" id="IPR003593">
    <property type="entry name" value="AAA+_ATPase"/>
</dbReference>
<evidence type="ECO:0000313" key="9">
    <source>
        <dbReference type="Proteomes" id="UP000198619"/>
    </source>
</evidence>
<dbReference type="SMART" id="SM00382">
    <property type="entry name" value="AAA"/>
    <property type="match status" value="1"/>
</dbReference>
<dbReference type="PANTHER" id="PTHR32071">
    <property type="entry name" value="TRANSCRIPTIONAL REGULATORY PROTEIN"/>
    <property type="match status" value="1"/>
</dbReference>
<dbReference type="EMBL" id="FOKI01000007">
    <property type="protein sequence ID" value="SFA95454.1"/>
    <property type="molecule type" value="Genomic_DNA"/>
</dbReference>
<dbReference type="InterPro" id="IPR013767">
    <property type="entry name" value="PAS_fold"/>
</dbReference>
<dbReference type="GO" id="GO:0043565">
    <property type="term" value="F:sequence-specific DNA binding"/>
    <property type="evidence" value="ECO:0007669"/>
    <property type="project" value="InterPro"/>
</dbReference>
<keyword evidence="9" id="KW-1185">Reference proteome</keyword>
<dbReference type="GO" id="GO:0006355">
    <property type="term" value="P:regulation of DNA-templated transcription"/>
    <property type="evidence" value="ECO:0007669"/>
    <property type="project" value="InterPro"/>
</dbReference>
<dbReference type="InterPro" id="IPR025943">
    <property type="entry name" value="Sigma_54_int_dom_ATP-bd_2"/>
</dbReference>
<dbReference type="Pfam" id="PF00158">
    <property type="entry name" value="Sigma54_activat"/>
    <property type="match status" value="1"/>
</dbReference>